<dbReference type="GO" id="GO:0016491">
    <property type="term" value="F:oxidoreductase activity"/>
    <property type="evidence" value="ECO:0007669"/>
    <property type="project" value="UniProtKB-KW"/>
</dbReference>
<proteinExistence type="inferred from homology"/>
<feature type="transmembrane region" description="Helical" evidence="5">
    <location>
        <begin position="235"/>
        <end position="253"/>
    </location>
</feature>
<name>A0A1C7M1K0_GRIFR</name>
<dbReference type="OrthoDB" id="1663137at2759"/>
<dbReference type="PANTHER" id="PTHR43656:SF2">
    <property type="entry name" value="BINDING OXIDOREDUCTASE, PUTATIVE (AFU_ORTHOLOGUE AFUA_2G08260)-RELATED"/>
    <property type="match status" value="1"/>
</dbReference>
<evidence type="ECO:0000256" key="4">
    <source>
        <dbReference type="ARBA" id="ARBA00023002"/>
    </source>
</evidence>
<organism evidence="6 7">
    <name type="scientific">Grifola frondosa</name>
    <name type="common">Maitake</name>
    <name type="synonym">Polyporus frondosus</name>
    <dbReference type="NCBI Taxonomy" id="5627"/>
    <lineage>
        <taxon>Eukaryota</taxon>
        <taxon>Fungi</taxon>
        <taxon>Dikarya</taxon>
        <taxon>Basidiomycota</taxon>
        <taxon>Agaricomycotina</taxon>
        <taxon>Agaricomycetes</taxon>
        <taxon>Polyporales</taxon>
        <taxon>Grifolaceae</taxon>
        <taxon>Grifola</taxon>
    </lineage>
</organism>
<feature type="transmembrane region" description="Helical" evidence="5">
    <location>
        <begin position="163"/>
        <end position="183"/>
    </location>
</feature>
<dbReference type="Gene3D" id="3.20.20.70">
    <property type="entry name" value="Aldolase class I"/>
    <property type="match status" value="1"/>
</dbReference>
<evidence type="ECO:0000256" key="5">
    <source>
        <dbReference type="SAM" id="Phobius"/>
    </source>
</evidence>
<protein>
    <submittedName>
        <fullName evidence="6">Uncharacterized protein</fullName>
    </submittedName>
</protein>
<dbReference type="EMBL" id="LUGG01000013">
    <property type="protein sequence ID" value="OBZ70792.1"/>
    <property type="molecule type" value="Genomic_DNA"/>
</dbReference>
<evidence type="ECO:0000256" key="1">
    <source>
        <dbReference type="ARBA" id="ARBA00005979"/>
    </source>
</evidence>
<evidence type="ECO:0000313" key="7">
    <source>
        <dbReference type="Proteomes" id="UP000092993"/>
    </source>
</evidence>
<gene>
    <name evidence="6" type="ORF">A0H81_09243</name>
</gene>
<evidence type="ECO:0000256" key="2">
    <source>
        <dbReference type="ARBA" id="ARBA00022630"/>
    </source>
</evidence>
<sequence>MSIMNDTVDNKDRDERCPSLDLDNCHKIFTPITLPKTGFDGVELQAAHGYLIAQFVLAKVSSIRTCEIIPANFVLGVKLNAADYMDSSQDRDLALQHVQEIASWRMVDFVKISCLPLTRGSTRPGRIGAGDTSFMESPPDPDVSGLGKPLPEPLLSWRMLERVILSVLLYIWSVVPVEFPRLIGAGTNMAWHTVMLRNVAVNTEADYTVGGLGAVLRFWFWVTPGSDGGLLDGVWESWIAMGLVGVVIGLVVGSW</sequence>
<evidence type="ECO:0000313" key="6">
    <source>
        <dbReference type="EMBL" id="OBZ70792.1"/>
    </source>
</evidence>
<reference evidence="6 7" key="1">
    <citation type="submission" date="2016-03" db="EMBL/GenBank/DDBJ databases">
        <title>Whole genome sequencing of Grifola frondosa 9006-11.</title>
        <authorList>
            <person name="Min B."/>
            <person name="Park H."/>
            <person name="Kim J.-G."/>
            <person name="Cho H."/>
            <person name="Oh Y.-L."/>
            <person name="Kong W.-S."/>
            <person name="Choi I.-G."/>
        </authorList>
    </citation>
    <scope>NUCLEOTIDE SEQUENCE [LARGE SCALE GENOMIC DNA]</scope>
    <source>
        <strain evidence="6 7">9006-11</strain>
    </source>
</reference>
<dbReference type="SUPFAM" id="SSF51395">
    <property type="entry name" value="FMN-linked oxidoreductases"/>
    <property type="match status" value="1"/>
</dbReference>
<dbReference type="PANTHER" id="PTHR43656">
    <property type="entry name" value="BINDING OXIDOREDUCTASE, PUTATIVE (AFU_ORTHOLOGUE AFUA_2G08260)-RELATED"/>
    <property type="match status" value="1"/>
</dbReference>
<accession>A0A1C7M1K0</accession>
<keyword evidence="5" id="KW-1133">Transmembrane helix</keyword>
<evidence type="ECO:0000256" key="3">
    <source>
        <dbReference type="ARBA" id="ARBA00022643"/>
    </source>
</evidence>
<dbReference type="AlphaFoldDB" id="A0A1C7M1K0"/>
<comment type="similarity">
    <text evidence="1">Belongs to the NADH:flavin oxidoreductase/NADH oxidase family.</text>
</comment>
<keyword evidence="7" id="KW-1185">Reference proteome</keyword>
<keyword evidence="5" id="KW-0472">Membrane</keyword>
<keyword evidence="2" id="KW-0285">Flavoprotein</keyword>
<keyword evidence="3" id="KW-0288">FMN</keyword>
<dbReference type="InterPro" id="IPR013785">
    <property type="entry name" value="Aldolase_TIM"/>
</dbReference>
<keyword evidence="5" id="KW-0812">Transmembrane</keyword>
<keyword evidence="4" id="KW-0560">Oxidoreductase</keyword>
<comment type="caution">
    <text evidence="6">The sequence shown here is derived from an EMBL/GenBank/DDBJ whole genome shotgun (WGS) entry which is preliminary data.</text>
</comment>
<dbReference type="InterPro" id="IPR051799">
    <property type="entry name" value="NADH_flavin_oxidoreductase"/>
</dbReference>
<dbReference type="Proteomes" id="UP000092993">
    <property type="component" value="Unassembled WGS sequence"/>
</dbReference>